<name>A0ABU8H9T3_9BACI</name>
<dbReference type="RefSeq" id="WP_336585470.1">
    <property type="nucleotide sequence ID" value="NZ_JBBAXC010000002.1"/>
</dbReference>
<dbReference type="EMBL" id="JBBAXC010000002">
    <property type="protein sequence ID" value="MEI5906047.1"/>
    <property type="molecule type" value="Genomic_DNA"/>
</dbReference>
<gene>
    <name evidence="1" type="ORF">WAK64_03050</name>
</gene>
<evidence type="ECO:0000313" key="1">
    <source>
        <dbReference type="EMBL" id="MEI5906047.1"/>
    </source>
</evidence>
<protein>
    <recommendedName>
        <fullName evidence="3">Lipoprotein</fullName>
    </recommendedName>
</protein>
<dbReference type="Proteomes" id="UP001312865">
    <property type="component" value="Unassembled WGS sequence"/>
</dbReference>
<accession>A0ABU8H9T3</accession>
<proteinExistence type="predicted"/>
<evidence type="ECO:0008006" key="3">
    <source>
        <dbReference type="Google" id="ProtNLM"/>
    </source>
</evidence>
<sequence>MKKIMIIMMLLVPAGCRDSVPEPESVVASVLPKQSIKVNEDSFTVRHIVQKQNLYIECMLKDISFSGKNGKKVGKVVVSVNGKKQGEFNTAAFVVKNLPKGNHHIQLEVMTLNNEPLLQKQFFVWIT</sequence>
<reference evidence="1 2" key="1">
    <citation type="journal article" date="2018" name="J. Microbiol.">
        <title>Bacillus spongiae sp. nov., isolated from sponge of Jeju Island.</title>
        <authorList>
            <person name="Lee G.E."/>
            <person name="Im W.T."/>
            <person name="Park J.S."/>
        </authorList>
    </citation>
    <scope>NUCLEOTIDE SEQUENCE [LARGE SCALE GENOMIC DNA]</scope>
    <source>
        <strain evidence="1 2">135PIL107-10</strain>
    </source>
</reference>
<evidence type="ECO:0000313" key="2">
    <source>
        <dbReference type="Proteomes" id="UP001312865"/>
    </source>
</evidence>
<organism evidence="1 2">
    <name type="scientific">Bacillus spongiae</name>
    <dbReference type="NCBI Taxonomy" id="2683610"/>
    <lineage>
        <taxon>Bacteria</taxon>
        <taxon>Bacillati</taxon>
        <taxon>Bacillota</taxon>
        <taxon>Bacilli</taxon>
        <taxon>Bacillales</taxon>
        <taxon>Bacillaceae</taxon>
        <taxon>Bacillus</taxon>
    </lineage>
</organism>
<comment type="caution">
    <text evidence="1">The sequence shown here is derived from an EMBL/GenBank/DDBJ whole genome shotgun (WGS) entry which is preliminary data.</text>
</comment>
<keyword evidence="2" id="KW-1185">Reference proteome</keyword>